<organism evidence="1 2">
    <name type="scientific">Paenibacillus montaniterrae</name>
    <dbReference type="NCBI Taxonomy" id="429341"/>
    <lineage>
        <taxon>Bacteria</taxon>
        <taxon>Bacillati</taxon>
        <taxon>Bacillota</taxon>
        <taxon>Bacilli</taxon>
        <taxon>Bacillales</taxon>
        <taxon>Paenibacillaceae</taxon>
        <taxon>Paenibacillus</taxon>
    </lineage>
</organism>
<gene>
    <name evidence="1" type="ORF">J40TS1_50100</name>
</gene>
<keyword evidence="2" id="KW-1185">Reference proteome</keyword>
<comment type="caution">
    <text evidence="1">The sequence shown here is derived from an EMBL/GenBank/DDBJ whole genome shotgun (WGS) entry which is preliminary data.</text>
</comment>
<name>A0A919YZ18_9BACL</name>
<dbReference type="AlphaFoldDB" id="A0A919YZ18"/>
<sequence length="44" mass="4858">MFLNGILAKKVKISGDFSVYGIRLSFFSIHYLDNTTGVVCLSTT</sequence>
<dbReference type="EMBL" id="BOSE01000014">
    <property type="protein sequence ID" value="GIP19368.1"/>
    <property type="molecule type" value="Genomic_DNA"/>
</dbReference>
<evidence type="ECO:0000313" key="2">
    <source>
        <dbReference type="Proteomes" id="UP000683139"/>
    </source>
</evidence>
<protein>
    <submittedName>
        <fullName evidence="1">Uncharacterized protein</fullName>
    </submittedName>
</protein>
<accession>A0A919YZ18</accession>
<dbReference type="Proteomes" id="UP000683139">
    <property type="component" value="Unassembled WGS sequence"/>
</dbReference>
<reference evidence="1" key="1">
    <citation type="submission" date="2021-03" db="EMBL/GenBank/DDBJ databases">
        <title>Antimicrobial resistance genes in bacteria isolated from Japanese honey, and their potential for conferring macrolide and lincosamide resistance in the American foulbrood pathogen Paenibacillus larvae.</title>
        <authorList>
            <person name="Okamoto M."/>
            <person name="Kumagai M."/>
            <person name="Kanamori H."/>
            <person name="Takamatsu D."/>
        </authorList>
    </citation>
    <scope>NUCLEOTIDE SEQUENCE</scope>
    <source>
        <strain evidence="1">J40TS1</strain>
    </source>
</reference>
<proteinExistence type="predicted"/>
<evidence type="ECO:0000313" key="1">
    <source>
        <dbReference type="EMBL" id="GIP19368.1"/>
    </source>
</evidence>